<comment type="caution">
    <text evidence="4">The sequence shown here is derived from an EMBL/GenBank/DDBJ whole genome shotgun (WGS) entry which is preliminary data.</text>
</comment>
<organism evidence="4 5">
    <name type="scientific">Cinnamomum micranthum f. kanehirae</name>
    <dbReference type="NCBI Taxonomy" id="337451"/>
    <lineage>
        <taxon>Eukaryota</taxon>
        <taxon>Viridiplantae</taxon>
        <taxon>Streptophyta</taxon>
        <taxon>Embryophyta</taxon>
        <taxon>Tracheophyta</taxon>
        <taxon>Spermatophyta</taxon>
        <taxon>Magnoliopsida</taxon>
        <taxon>Magnoliidae</taxon>
        <taxon>Laurales</taxon>
        <taxon>Lauraceae</taxon>
        <taxon>Cinnamomum</taxon>
    </lineage>
</organism>
<gene>
    <name evidence="4" type="ORF">CKAN_00115700</name>
</gene>
<evidence type="ECO:0000313" key="5">
    <source>
        <dbReference type="Proteomes" id="UP000283530"/>
    </source>
</evidence>
<keyword evidence="5" id="KW-1185">Reference proteome</keyword>
<evidence type="ECO:0000313" key="4">
    <source>
        <dbReference type="EMBL" id="RWR72910.1"/>
    </source>
</evidence>
<dbReference type="Proteomes" id="UP000283530">
    <property type="component" value="Unassembled WGS sequence"/>
</dbReference>
<feature type="region of interest" description="Disordered" evidence="2">
    <location>
        <begin position="94"/>
        <end position="123"/>
    </location>
</feature>
<dbReference type="Pfam" id="PF00098">
    <property type="entry name" value="zf-CCHC"/>
    <property type="match status" value="1"/>
</dbReference>
<dbReference type="OrthoDB" id="1929566at2759"/>
<dbReference type="PROSITE" id="PS50158">
    <property type="entry name" value="ZF_CCHC"/>
    <property type="match status" value="1"/>
</dbReference>
<protein>
    <recommendedName>
        <fullName evidence="3">CCHC-type domain-containing protein</fullName>
    </recommendedName>
</protein>
<dbReference type="SUPFAM" id="SSF57756">
    <property type="entry name" value="Retrovirus zinc finger-like domains"/>
    <property type="match status" value="1"/>
</dbReference>
<reference evidence="4 5" key="1">
    <citation type="journal article" date="2019" name="Nat. Plants">
        <title>Stout camphor tree genome fills gaps in understanding of flowering plant genome evolution.</title>
        <authorList>
            <person name="Chaw S.M."/>
            <person name="Liu Y.C."/>
            <person name="Wu Y.W."/>
            <person name="Wang H.Y."/>
            <person name="Lin C.I."/>
            <person name="Wu C.S."/>
            <person name="Ke H.M."/>
            <person name="Chang L.Y."/>
            <person name="Hsu C.Y."/>
            <person name="Yang H.T."/>
            <person name="Sudianto E."/>
            <person name="Hsu M.H."/>
            <person name="Wu K.P."/>
            <person name="Wang L.N."/>
            <person name="Leebens-Mack J.H."/>
            <person name="Tsai I.J."/>
        </authorList>
    </citation>
    <scope>NUCLEOTIDE SEQUENCE [LARGE SCALE GENOMIC DNA]</scope>
    <source>
        <strain evidence="5">cv. Chaw 1501</strain>
        <tissue evidence="4">Young leaves</tissue>
    </source>
</reference>
<name>A0A443N334_9MAGN</name>
<evidence type="ECO:0000256" key="2">
    <source>
        <dbReference type="SAM" id="MobiDB-lite"/>
    </source>
</evidence>
<dbReference type="InterPro" id="IPR001878">
    <property type="entry name" value="Znf_CCHC"/>
</dbReference>
<dbReference type="InterPro" id="IPR036875">
    <property type="entry name" value="Znf_CCHC_sf"/>
</dbReference>
<keyword evidence="1" id="KW-0863">Zinc-finger</keyword>
<accession>A0A443N334</accession>
<keyword evidence="1" id="KW-0479">Metal-binding</keyword>
<proteinExistence type="predicted"/>
<dbReference type="EMBL" id="QPKB01000001">
    <property type="protein sequence ID" value="RWR72910.1"/>
    <property type="molecule type" value="Genomic_DNA"/>
</dbReference>
<dbReference type="GO" id="GO:0003676">
    <property type="term" value="F:nucleic acid binding"/>
    <property type="evidence" value="ECO:0007669"/>
    <property type="project" value="InterPro"/>
</dbReference>
<feature type="domain" description="CCHC-type" evidence="3">
    <location>
        <begin position="126"/>
        <end position="140"/>
    </location>
</feature>
<dbReference type="SMART" id="SM00343">
    <property type="entry name" value="ZnF_C2HC"/>
    <property type="match status" value="1"/>
</dbReference>
<evidence type="ECO:0000256" key="1">
    <source>
        <dbReference type="PROSITE-ProRule" id="PRU00047"/>
    </source>
</evidence>
<sequence>MLLLAITYLDLDMALDEPKPTMPTDASSVDERANYNRWIKANKVVIRIITNSISRTIRGSIEAKENAKDLLEAIKADQEERRLKAEGQLTVNYVSQNKSKGKGKGKKKVNVQEAKSNKKEKGAQKKCFFCGKNGHFKKDCLKRKSWFEKRGIPFKADSK</sequence>
<dbReference type="GO" id="GO:0008270">
    <property type="term" value="F:zinc ion binding"/>
    <property type="evidence" value="ECO:0007669"/>
    <property type="project" value="UniProtKB-KW"/>
</dbReference>
<dbReference type="Gene3D" id="4.10.60.10">
    <property type="entry name" value="Zinc finger, CCHC-type"/>
    <property type="match status" value="1"/>
</dbReference>
<feature type="compositionally biased region" description="Basic residues" evidence="2">
    <location>
        <begin position="99"/>
        <end position="109"/>
    </location>
</feature>
<keyword evidence="1" id="KW-0862">Zinc</keyword>
<evidence type="ECO:0000259" key="3">
    <source>
        <dbReference type="PROSITE" id="PS50158"/>
    </source>
</evidence>
<dbReference type="AlphaFoldDB" id="A0A443N334"/>